<comment type="caution">
    <text evidence="2">The sequence shown here is derived from an EMBL/GenBank/DDBJ whole genome shotgun (WGS) entry which is preliminary data.</text>
</comment>
<keyword evidence="1" id="KW-0472">Membrane</keyword>
<dbReference type="EMBL" id="SJPR01000003">
    <property type="protein sequence ID" value="TWT96844.1"/>
    <property type="molecule type" value="Genomic_DNA"/>
</dbReference>
<name>A0A5C6AA06_9BACT</name>
<evidence type="ECO:0000313" key="2">
    <source>
        <dbReference type="EMBL" id="TWT96844.1"/>
    </source>
</evidence>
<evidence type="ECO:0000256" key="1">
    <source>
        <dbReference type="SAM" id="Phobius"/>
    </source>
</evidence>
<dbReference type="RefSeq" id="WP_146445346.1">
    <property type="nucleotide sequence ID" value="NZ_SJPR01000003.1"/>
</dbReference>
<reference evidence="2 3" key="1">
    <citation type="submission" date="2019-02" db="EMBL/GenBank/DDBJ databases">
        <title>Deep-cultivation of Planctomycetes and their phenomic and genomic characterization uncovers novel biology.</title>
        <authorList>
            <person name="Wiegand S."/>
            <person name="Jogler M."/>
            <person name="Boedeker C."/>
            <person name="Pinto D."/>
            <person name="Vollmers J."/>
            <person name="Rivas-Marin E."/>
            <person name="Kohn T."/>
            <person name="Peeters S.H."/>
            <person name="Heuer A."/>
            <person name="Rast P."/>
            <person name="Oberbeckmann S."/>
            <person name="Bunk B."/>
            <person name="Jeske O."/>
            <person name="Meyerdierks A."/>
            <person name="Storesund J.E."/>
            <person name="Kallscheuer N."/>
            <person name="Luecker S."/>
            <person name="Lage O.M."/>
            <person name="Pohl T."/>
            <person name="Merkel B.J."/>
            <person name="Hornburger P."/>
            <person name="Mueller R.-W."/>
            <person name="Bruemmer F."/>
            <person name="Labrenz M."/>
            <person name="Spormann A.M."/>
            <person name="Op Den Camp H."/>
            <person name="Overmann J."/>
            <person name="Amann R."/>
            <person name="Jetten M.S.M."/>
            <person name="Mascher T."/>
            <person name="Medema M.H."/>
            <person name="Devos D.P."/>
            <person name="Kaster A.-K."/>
            <person name="Ovreas L."/>
            <person name="Rohde M."/>
            <person name="Galperin M.Y."/>
            <person name="Jogler C."/>
        </authorList>
    </citation>
    <scope>NUCLEOTIDE SEQUENCE [LARGE SCALE GENOMIC DNA]</scope>
    <source>
        <strain evidence="2 3">Pla108</strain>
    </source>
</reference>
<evidence type="ECO:0000313" key="3">
    <source>
        <dbReference type="Proteomes" id="UP000317421"/>
    </source>
</evidence>
<sequence>MSVPETLLLAIAVLVAVRTLVSLMRRRAHQLTTEVQKQIDAQREREAEAKLKARRRGSH</sequence>
<organism evidence="2 3">
    <name type="scientific">Botrimarina colliarenosi</name>
    <dbReference type="NCBI Taxonomy" id="2528001"/>
    <lineage>
        <taxon>Bacteria</taxon>
        <taxon>Pseudomonadati</taxon>
        <taxon>Planctomycetota</taxon>
        <taxon>Planctomycetia</taxon>
        <taxon>Pirellulales</taxon>
        <taxon>Lacipirellulaceae</taxon>
        <taxon>Botrimarina</taxon>
    </lineage>
</organism>
<dbReference type="AlphaFoldDB" id="A0A5C6AA06"/>
<gene>
    <name evidence="2" type="ORF">Pla108_26180</name>
</gene>
<feature type="transmembrane region" description="Helical" evidence="1">
    <location>
        <begin position="6"/>
        <end position="24"/>
    </location>
</feature>
<keyword evidence="3" id="KW-1185">Reference proteome</keyword>
<accession>A0A5C6AA06</accession>
<keyword evidence="1" id="KW-1133">Transmembrane helix</keyword>
<dbReference type="Proteomes" id="UP000317421">
    <property type="component" value="Unassembled WGS sequence"/>
</dbReference>
<keyword evidence="1" id="KW-0812">Transmembrane</keyword>
<protein>
    <submittedName>
        <fullName evidence="2">Uncharacterized protein</fullName>
    </submittedName>
</protein>
<proteinExistence type="predicted"/>